<keyword evidence="3" id="KW-1185">Reference proteome</keyword>
<evidence type="ECO:0000256" key="1">
    <source>
        <dbReference type="SAM" id="MobiDB-lite"/>
    </source>
</evidence>
<dbReference type="InterPro" id="IPR014056">
    <property type="entry name" value="TypeIITA-like_toxin_pred"/>
</dbReference>
<reference evidence="2" key="1">
    <citation type="submission" date="2012-09" db="EMBL/GenBank/DDBJ databases">
        <title>Genome Sequence of alkane-degrading Bacterium Alcanivorax balearicus MACL04.</title>
        <authorList>
            <person name="Lai Q."/>
            <person name="Shao Z."/>
        </authorList>
    </citation>
    <scope>NUCLEOTIDE SEQUENCE</scope>
    <source>
        <strain evidence="2">MACL04</strain>
    </source>
</reference>
<gene>
    <name evidence="2" type="ORF">MA04_02722</name>
</gene>
<dbReference type="PANTHER" id="PTHR41791">
    <property type="entry name" value="SSL7039 PROTEIN"/>
    <property type="match status" value="1"/>
</dbReference>
<protein>
    <submittedName>
        <fullName evidence="2">Addiction module killer protein</fullName>
    </submittedName>
</protein>
<dbReference type="RefSeq" id="WP_394356154.1">
    <property type="nucleotide sequence ID" value="NZ_ARXS01000016.1"/>
</dbReference>
<evidence type="ECO:0000313" key="3">
    <source>
        <dbReference type="Proteomes" id="UP001064106"/>
    </source>
</evidence>
<comment type="caution">
    <text evidence="2">The sequence shown here is derived from an EMBL/GenBank/DDBJ whole genome shotgun (WGS) entry which is preliminary data.</text>
</comment>
<dbReference type="NCBIfam" id="TIGR02683">
    <property type="entry name" value="upstrm_HI1419"/>
    <property type="match status" value="1"/>
</dbReference>
<accession>A0ABT2R0X5</accession>
<proteinExistence type="predicted"/>
<dbReference type="Proteomes" id="UP001064106">
    <property type="component" value="Unassembled WGS sequence"/>
</dbReference>
<organism evidence="2 3">
    <name type="scientific">Alloalcanivorax balearicus MACL04</name>
    <dbReference type="NCBI Taxonomy" id="1177182"/>
    <lineage>
        <taxon>Bacteria</taxon>
        <taxon>Pseudomonadati</taxon>
        <taxon>Pseudomonadota</taxon>
        <taxon>Gammaproteobacteria</taxon>
        <taxon>Oceanospirillales</taxon>
        <taxon>Alcanivoracaceae</taxon>
        <taxon>Alloalcanivorax</taxon>
    </lineage>
</organism>
<feature type="region of interest" description="Disordered" evidence="1">
    <location>
        <begin position="1"/>
        <end position="23"/>
    </location>
</feature>
<name>A0ABT2R0X5_9GAMM</name>
<dbReference type="PANTHER" id="PTHR41791:SF1">
    <property type="entry name" value="SSL7039 PROTEIN"/>
    <property type="match status" value="1"/>
</dbReference>
<sequence length="132" mass="14881">MNGPDASGSPGRKPCSDSEPYSLDSRIQKDTIRTYTVLDTQAFRLWLSKVRDPVGKAALLRRLDRLRNGQIGDHKCLGKQLHEIRLHQGPGYRVYYVYLDPVTCLLLTGGTKASQERDIRRAQALAMRITTP</sequence>
<dbReference type="EMBL" id="ARXS01000016">
    <property type="protein sequence ID" value="MCU5783422.1"/>
    <property type="molecule type" value="Genomic_DNA"/>
</dbReference>
<evidence type="ECO:0000313" key="2">
    <source>
        <dbReference type="EMBL" id="MCU5783422.1"/>
    </source>
</evidence>